<sequence>DYDANILLVDSLIPEYGGNLFNINGIKDKVRVNIADIRDESGMRYLVRGQDIIFNLAGTLSHIDSMTDPYTDLEINCRSQLTILEACRKHNPEVKILFSGTRGQYGKAEYLPVDEKHPLKPTDVNGINNMAGEWYHILYNNVYGIRATSLRLTNTYGPRHQMKHPKQGFLNWFIRLAMENKEVPIYGDGSQKRDFNYVDDIAEALLLAAAIDETNGQVYNIGSGGPISVLDCVRKIIKIAKKGSYKIVKYPKEQK</sequence>
<feature type="non-terminal residue" evidence="3">
    <location>
        <position position="1"/>
    </location>
</feature>
<dbReference type="InterPro" id="IPR001509">
    <property type="entry name" value="Epimerase_deHydtase"/>
</dbReference>
<dbReference type="PRINTS" id="PR01713">
    <property type="entry name" value="NUCEPIMERASE"/>
</dbReference>
<dbReference type="Gene3D" id="3.40.50.720">
    <property type="entry name" value="NAD(P)-binding Rossmann-like Domain"/>
    <property type="match status" value="1"/>
</dbReference>
<evidence type="ECO:0000256" key="1">
    <source>
        <dbReference type="ARBA" id="ARBA00007637"/>
    </source>
</evidence>
<dbReference type="EMBL" id="BARS01038872">
    <property type="protein sequence ID" value="GAG14274.1"/>
    <property type="molecule type" value="Genomic_DNA"/>
</dbReference>
<comment type="caution">
    <text evidence="3">The sequence shown here is derived from an EMBL/GenBank/DDBJ whole genome shotgun (WGS) entry which is preliminary data.</text>
</comment>
<evidence type="ECO:0000313" key="3">
    <source>
        <dbReference type="EMBL" id="GAG14274.1"/>
    </source>
</evidence>
<proteinExistence type="inferred from homology"/>
<feature type="domain" description="NAD-dependent epimerase/dehydratase" evidence="2">
    <location>
        <begin position="28"/>
        <end position="222"/>
    </location>
</feature>
<accession>X0V7X9</accession>
<dbReference type="PANTHER" id="PTHR43000">
    <property type="entry name" value="DTDP-D-GLUCOSE 4,6-DEHYDRATASE-RELATED"/>
    <property type="match status" value="1"/>
</dbReference>
<feature type="non-terminal residue" evidence="3">
    <location>
        <position position="255"/>
    </location>
</feature>
<dbReference type="Gene3D" id="3.90.25.10">
    <property type="entry name" value="UDP-galactose 4-epimerase, domain 1"/>
    <property type="match status" value="1"/>
</dbReference>
<name>X0V7X9_9ZZZZ</name>
<comment type="similarity">
    <text evidence="1">Belongs to the NAD(P)-dependent epimerase/dehydratase family.</text>
</comment>
<reference evidence="3" key="1">
    <citation type="journal article" date="2014" name="Front. Microbiol.">
        <title>High frequency of phylogenetically diverse reductive dehalogenase-homologous genes in deep subseafloor sedimentary metagenomes.</title>
        <authorList>
            <person name="Kawai M."/>
            <person name="Futagami T."/>
            <person name="Toyoda A."/>
            <person name="Takaki Y."/>
            <person name="Nishi S."/>
            <person name="Hori S."/>
            <person name="Arai W."/>
            <person name="Tsubouchi T."/>
            <person name="Morono Y."/>
            <person name="Uchiyama I."/>
            <person name="Ito T."/>
            <person name="Fujiyama A."/>
            <person name="Inagaki F."/>
            <person name="Takami H."/>
        </authorList>
    </citation>
    <scope>NUCLEOTIDE SEQUENCE</scope>
    <source>
        <strain evidence="3">Expedition CK06-06</strain>
    </source>
</reference>
<evidence type="ECO:0000259" key="2">
    <source>
        <dbReference type="Pfam" id="PF01370"/>
    </source>
</evidence>
<dbReference type="SUPFAM" id="SSF51735">
    <property type="entry name" value="NAD(P)-binding Rossmann-fold domains"/>
    <property type="match status" value="1"/>
</dbReference>
<dbReference type="Pfam" id="PF01370">
    <property type="entry name" value="Epimerase"/>
    <property type="match status" value="1"/>
</dbReference>
<organism evidence="3">
    <name type="scientific">marine sediment metagenome</name>
    <dbReference type="NCBI Taxonomy" id="412755"/>
    <lineage>
        <taxon>unclassified sequences</taxon>
        <taxon>metagenomes</taxon>
        <taxon>ecological metagenomes</taxon>
    </lineage>
</organism>
<protein>
    <recommendedName>
        <fullName evidence="2">NAD-dependent epimerase/dehydratase domain-containing protein</fullName>
    </recommendedName>
</protein>
<gene>
    <name evidence="3" type="ORF">S01H1_59441</name>
</gene>
<dbReference type="InterPro" id="IPR036291">
    <property type="entry name" value="NAD(P)-bd_dom_sf"/>
</dbReference>
<dbReference type="AlphaFoldDB" id="X0V7X9"/>